<dbReference type="InterPro" id="IPR000169">
    <property type="entry name" value="Pept_cys_AS"/>
</dbReference>
<dbReference type="GO" id="GO:0008234">
    <property type="term" value="F:cysteine-type peptidase activity"/>
    <property type="evidence" value="ECO:0007669"/>
    <property type="project" value="UniProtKB-KW"/>
</dbReference>
<proteinExistence type="inferred from homology"/>
<evidence type="ECO:0000259" key="9">
    <source>
        <dbReference type="SMART" id="SM00645"/>
    </source>
</evidence>
<evidence type="ECO:0000256" key="3">
    <source>
        <dbReference type="ARBA" id="ARBA00022729"/>
    </source>
</evidence>
<dbReference type="AlphaFoldDB" id="A0A5D2QUP5"/>
<evidence type="ECO:0000256" key="2">
    <source>
        <dbReference type="ARBA" id="ARBA00022670"/>
    </source>
</evidence>
<feature type="domain" description="Cathepsin propeptide inhibitor" evidence="10">
    <location>
        <begin position="41"/>
        <end position="94"/>
    </location>
</feature>
<dbReference type="FunFam" id="3.90.70.10:FF:000023">
    <property type="entry name" value="Senescence-specific cysteine protease SAG39"/>
    <property type="match status" value="1"/>
</dbReference>
<keyword evidence="6" id="KW-0865">Zymogen</keyword>
<dbReference type="SMART" id="SM00848">
    <property type="entry name" value="Inhibitor_I29"/>
    <property type="match status" value="1"/>
</dbReference>
<dbReference type="PRINTS" id="PR00705">
    <property type="entry name" value="PAPAIN"/>
</dbReference>
<protein>
    <submittedName>
        <fullName evidence="11">Uncharacterized protein</fullName>
    </submittedName>
</protein>
<keyword evidence="3 8" id="KW-0732">Signal</keyword>
<dbReference type="InterPro" id="IPR013201">
    <property type="entry name" value="Prot_inhib_I29"/>
</dbReference>
<evidence type="ECO:0000256" key="4">
    <source>
        <dbReference type="ARBA" id="ARBA00022801"/>
    </source>
</evidence>
<dbReference type="SUPFAM" id="SSF54001">
    <property type="entry name" value="Cysteine proteinases"/>
    <property type="match status" value="1"/>
</dbReference>
<gene>
    <name evidence="11" type="ORF">ES332_A05G424400v1</name>
</gene>
<comment type="similarity">
    <text evidence="1">Belongs to the peptidase C1 family.</text>
</comment>
<evidence type="ECO:0000256" key="8">
    <source>
        <dbReference type="SAM" id="SignalP"/>
    </source>
</evidence>
<dbReference type="InterPro" id="IPR038765">
    <property type="entry name" value="Papain-like_cys_pep_sf"/>
</dbReference>
<evidence type="ECO:0000256" key="7">
    <source>
        <dbReference type="ARBA" id="ARBA00023157"/>
    </source>
</evidence>
<feature type="domain" description="Peptidase C1A papain C-terminal" evidence="9">
    <location>
        <begin position="121"/>
        <end position="315"/>
    </location>
</feature>
<dbReference type="InterPro" id="IPR000668">
    <property type="entry name" value="Peptidase_C1A_C"/>
</dbReference>
<evidence type="ECO:0000313" key="11">
    <source>
        <dbReference type="EMBL" id="TYI31010.1"/>
    </source>
</evidence>
<dbReference type="GO" id="GO:0006508">
    <property type="term" value="P:proteolysis"/>
    <property type="evidence" value="ECO:0007669"/>
    <property type="project" value="UniProtKB-KW"/>
</dbReference>
<dbReference type="Pfam" id="PF00112">
    <property type="entry name" value="Peptidase_C1"/>
    <property type="match status" value="1"/>
</dbReference>
<dbReference type="InterPro" id="IPR013128">
    <property type="entry name" value="Peptidase_C1A"/>
</dbReference>
<accession>A0A5D2QUP5</accession>
<dbReference type="Proteomes" id="UP000322667">
    <property type="component" value="Chromosome A05"/>
</dbReference>
<dbReference type="PANTHER" id="PTHR12411">
    <property type="entry name" value="CYSTEINE PROTEASE FAMILY C1-RELATED"/>
    <property type="match status" value="1"/>
</dbReference>
<dbReference type="InterPro" id="IPR039417">
    <property type="entry name" value="Peptidase_C1A_papain-like"/>
</dbReference>
<keyword evidence="7" id="KW-1015">Disulfide bond</keyword>
<evidence type="ECO:0000256" key="6">
    <source>
        <dbReference type="ARBA" id="ARBA00023145"/>
    </source>
</evidence>
<dbReference type="SMART" id="SM00645">
    <property type="entry name" value="Pept_C1"/>
    <property type="match status" value="1"/>
</dbReference>
<reference evidence="11 12" key="1">
    <citation type="submission" date="2019-07" db="EMBL/GenBank/DDBJ databases">
        <title>WGS assembly of Gossypium tomentosum.</title>
        <authorList>
            <person name="Chen Z.J."/>
            <person name="Sreedasyam A."/>
            <person name="Ando A."/>
            <person name="Song Q."/>
            <person name="De L."/>
            <person name="Hulse-Kemp A."/>
            <person name="Ding M."/>
            <person name="Ye W."/>
            <person name="Kirkbride R."/>
            <person name="Jenkins J."/>
            <person name="Plott C."/>
            <person name="Lovell J."/>
            <person name="Lin Y.-M."/>
            <person name="Vaughn R."/>
            <person name="Liu B."/>
            <person name="Li W."/>
            <person name="Simpson S."/>
            <person name="Scheffler B."/>
            <person name="Saski C."/>
            <person name="Grover C."/>
            <person name="Hu G."/>
            <person name="Conover J."/>
            <person name="Carlson J."/>
            <person name="Shu S."/>
            <person name="Boston L."/>
            <person name="Williams M."/>
            <person name="Peterson D."/>
            <person name="Mcgee K."/>
            <person name="Jones D."/>
            <person name="Wendel J."/>
            <person name="Stelly D."/>
            <person name="Grimwood J."/>
            <person name="Schmutz J."/>
        </authorList>
    </citation>
    <scope>NUCLEOTIDE SEQUENCE [LARGE SCALE GENOMIC DNA]</scope>
    <source>
        <strain evidence="11">7179.01</strain>
    </source>
</reference>
<evidence type="ECO:0000313" key="12">
    <source>
        <dbReference type="Proteomes" id="UP000322667"/>
    </source>
</evidence>
<evidence type="ECO:0000256" key="5">
    <source>
        <dbReference type="ARBA" id="ARBA00022807"/>
    </source>
</evidence>
<dbReference type="EMBL" id="CM017614">
    <property type="protein sequence ID" value="TYI31010.1"/>
    <property type="molecule type" value="Genomic_DNA"/>
</dbReference>
<dbReference type="Gene3D" id="3.90.70.10">
    <property type="entry name" value="Cysteine proteinases"/>
    <property type="match status" value="1"/>
</dbReference>
<evidence type="ECO:0000256" key="1">
    <source>
        <dbReference type="ARBA" id="ARBA00008455"/>
    </source>
</evidence>
<feature type="chain" id="PRO_5022879211" evidence="8">
    <location>
        <begin position="26"/>
        <end position="316"/>
    </location>
</feature>
<evidence type="ECO:0000259" key="10">
    <source>
        <dbReference type="SMART" id="SM00848"/>
    </source>
</evidence>
<keyword evidence="2" id="KW-0645">Protease</keyword>
<keyword evidence="4" id="KW-0378">Hydrolase</keyword>
<sequence>MASKNQLHHRFLYLALLFILGVCEATARAALEDASMYERRQQWMVQFGRDTNERQKRFQIFKQNVARIDSFNAANNKPYKLGVNLFADLTNQEFTASRNGFKGHMCSNTTTTFKYENATALPSTVDWRKKGAVTPIKDQGQCGCCWAFSAVAAMEGVTKLTTGKLISLSEQELVDCDTKDEDQGCEGGLMDDAFQFIEKNKGLTTESIYPYKGVDGTCNTNEEANHAAKINGFEDVPANSEDALQKSVANQPVSVGIDAGGFDFQFYSGGVFTGSCGTDLDHGVTAVEYGEDGGTKDVDAKEGLCGIAMQPSYPTA</sequence>
<feature type="signal peptide" evidence="8">
    <location>
        <begin position="1"/>
        <end position="25"/>
    </location>
</feature>
<name>A0A5D2QUP5_GOSTO</name>
<organism evidence="11 12">
    <name type="scientific">Gossypium tomentosum</name>
    <name type="common">Hawaiian cotton</name>
    <name type="synonym">Gossypium sandvicense</name>
    <dbReference type="NCBI Taxonomy" id="34277"/>
    <lineage>
        <taxon>Eukaryota</taxon>
        <taxon>Viridiplantae</taxon>
        <taxon>Streptophyta</taxon>
        <taxon>Embryophyta</taxon>
        <taxon>Tracheophyta</taxon>
        <taxon>Spermatophyta</taxon>
        <taxon>Magnoliopsida</taxon>
        <taxon>eudicotyledons</taxon>
        <taxon>Gunneridae</taxon>
        <taxon>Pentapetalae</taxon>
        <taxon>rosids</taxon>
        <taxon>malvids</taxon>
        <taxon>Malvales</taxon>
        <taxon>Malvaceae</taxon>
        <taxon>Malvoideae</taxon>
        <taxon>Gossypium</taxon>
    </lineage>
</organism>
<keyword evidence="12" id="KW-1185">Reference proteome</keyword>
<dbReference type="CDD" id="cd02248">
    <property type="entry name" value="Peptidase_C1A"/>
    <property type="match status" value="1"/>
</dbReference>
<dbReference type="Pfam" id="PF08246">
    <property type="entry name" value="Inhibitor_I29"/>
    <property type="match status" value="1"/>
</dbReference>
<dbReference type="PROSITE" id="PS00139">
    <property type="entry name" value="THIOL_PROTEASE_CYS"/>
    <property type="match status" value="1"/>
</dbReference>
<keyword evidence="5" id="KW-0788">Thiol protease</keyword>